<evidence type="ECO:0000313" key="11">
    <source>
        <dbReference type="EMBL" id="RLQ97524.1"/>
    </source>
</evidence>
<evidence type="ECO:0000313" key="12">
    <source>
        <dbReference type="Proteomes" id="UP000276770"/>
    </source>
</evidence>
<evidence type="ECO:0000256" key="3">
    <source>
        <dbReference type="ARBA" id="ARBA00022449"/>
    </source>
</evidence>
<name>A0A3L7K5I3_9BACI</name>
<keyword evidence="3" id="KW-0050">Antiport</keyword>
<dbReference type="InterPro" id="IPR052180">
    <property type="entry name" value="NhaC_Na-H+_Antiporter"/>
</dbReference>
<dbReference type="PANTHER" id="PTHR33451:SF6">
    <property type="entry name" value="NA(+)_H(+) ANTIPORTER NHAC"/>
    <property type="match status" value="1"/>
</dbReference>
<reference evidence="11 12" key="1">
    <citation type="submission" date="2018-10" db="EMBL/GenBank/DDBJ databases">
        <title>Falsibacillus sp. genome draft.</title>
        <authorList>
            <person name="Shi S."/>
        </authorList>
    </citation>
    <scope>NUCLEOTIDE SEQUENCE [LARGE SCALE GENOMIC DNA]</scope>
    <source>
        <strain evidence="11 12">GY 10110</strain>
    </source>
</reference>
<keyword evidence="2" id="KW-0813">Transport</keyword>
<evidence type="ECO:0000256" key="4">
    <source>
        <dbReference type="ARBA" id="ARBA00022475"/>
    </source>
</evidence>
<feature type="transmembrane region" description="Helical" evidence="9">
    <location>
        <begin position="194"/>
        <end position="216"/>
    </location>
</feature>
<comment type="subcellular location">
    <subcellularLocation>
        <location evidence="1">Cell membrane</location>
        <topology evidence="1">Multi-pass membrane protein</topology>
    </subcellularLocation>
</comment>
<evidence type="ECO:0000259" key="10">
    <source>
        <dbReference type="Pfam" id="PF03553"/>
    </source>
</evidence>
<evidence type="ECO:0000256" key="8">
    <source>
        <dbReference type="ARBA" id="ARBA00038435"/>
    </source>
</evidence>
<dbReference type="Proteomes" id="UP000276770">
    <property type="component" value="Unassembled WGS sequence"/>
</dbReference>
<feature type="transmembrane region" description="Helical" evidence="9">
    <location>
        <begin position="236"/>
        <end position="254"/>
    </location>
</feature>
<dbReference type="AlphaFoldDB" id="A0A3L7K5I3"/>
<evidence type="ECO:0000256" key="7">
    <source>
        <dbReference type="ARBA" id="ARBA00023136"/>
    </source>
</evidence>
<feature type="transmembrane region" description="Helical" evidence="9">
    <location>
        <begin position="352"/>
        <end position="368"/>
    </location>
</feature>
<sequence length="466" mass="50029">MFRIKSIYTPKLSEAVGIIIAILLIMGFSIIKLEAAPHIPILISIMMLFLFGLGKKVAYKELEMGMAEGAKAGLPAIYLFFFIGILISSWMISGTIPTLIYSGFSIVTPKFFYALAFIVTSIVGVCIGSSLTTIATIGIAFLGISNALGLSEAITAGAIVSGAFFGDKMSPLSDTTNLASSIIKVDLFEHIRNMMWTTGPAFILSLLFFGVLSPDISEADLSKINHYQEGLLKTDLVHWYSIIPIVILLIMTVAKKPALLTLALSSVSAIVLSFIHHSAGGKELFNILFNGYVSHTGIDAVDSLLSRGGIDSMMFTISLVILALSMGGLLFTLGIIPVLLNRVEHLFTHSSRTIASAALTAIGINILVGEQYLSILLTGETFQSSFQKVGLARKNLSRVLEDAGTVINPLVPWSVCGVFISNVLGISTLSYLPFSIFCLLSPVLTILFGLTGKTLTFEDEEHKAVA</sequence>
<feature type="transmembrane region" description="Helical" evidence="9">
    <location>
        <begin position="12"/>
        <end position="31"/>
    </location>
</feature>
<keyword evidence="4" id="KW-1003">Cell membrane</keyword>
<keyword evidence="7 9" id="KW-0472">Membrane</keyword>
<dbReference type="NCBIfam" id="TIGR00931">
    <property type="entry name" value="antiport_nhaC"/>
    <property type="match status" value="1"/>
</dbReference>
<evidence type="ECO:0000256" key="1">
    <source>
        <dbReference type="ARBA" id="ARBA00004651"/>
    </source>
</evidence>
<comment type="similarity">
    <text evidence="8">Belongs to the NhaC Na(+)/H(+) (TC 2.A.35) antiporter family.</text>
</comment>
<dbReference type="EMBL" id="RCVZ01000002">
    <property type="protein sequence ID" value="RLQ97524.1"/>
    <property type="molecule type" value="Genomic_DNA"/>
</dbReference>
<evidence type="ECO:0000256" key="5">
    <source>
        <dbReference type="ARBA" id="ARBA00022692"/>
    </source>
</evidence>
<accession>A0A3L7K5I3</accession>
<dbReference type="Pfam" id="PF03553">
    <property type="entry name" value="Na_H_antiporter"/>
    <property type="match status" value="1"/>
</dbReference>
<keyword evidence="6 9" id="KW-1133">Transmembrane helix</keyword>
<feature type="transmembrane region" description="Helical" evidence="9">
    <location>
        <begin position="75"/>
        <end position="92"/>
    </location>
</feature>
<feature type="transmembrane region" description="Helical" evidence="9">
    <location>
        <begin position="37"/>
        <end position="54"/>
    </location>
</feature>
<dbReference type="InterPro" id="IPR018461">
    <property type="entry name" value="Na/H_Antiport_NhaC-like_C"/>
</dbReference>
<feature type="transmembrane region" description="Helical" evidence="9">
    <location>
        <begin position="259"/>
        <end position="279"/>
    </location>
</feature>
<dbReference type="GO" id="GO:0015297">
    <property type="term" value="F:antiporter activity"/>
    <property type="evidence" value="ECO:0007669"/>
    <property type="project" value="UniProtKB-KW"/>
</dbReference>
<comment type="caution">
    <text evidence="11">The sequence shown here is derived from an EMBL/GenBank/DDBJ whole genome shotgun (WGS) entry which is preliminary data.</text>
</comment>
<dbReference type="GO" id="GO:0005886">
    <property type="term" value="C:plasma membrane"/>
    <property type="evidence" value="ECO:0007669"/>
    <property type="project" value="UniProtKB-SubCell"/>
</dbReference>
<evidence type="ECO:0000256" key="9">
    <source>
        <dbReference type="SAM" id="Phobius"/>
    </source>
</evidence>
<feature type="domain" description="Na+/H+ antiporter NhaC-like C-terminal" evidence="10">
    <location>
        <begin position="162"/>
        <end position="452"/>
    </location>
</feature>
<feature type="transmembrane region" description="Helical" evidence="9">
    <location>
        <begin position="112"/>
        <end position="142"/>
    </location>
</feature>
<keyword evidence="5 9" id="KW-0812">Transmembrane</keyword>
<keyword evidence="12" id="KW-1185">Reference proteome</keyword>
<dbReference type="OrthoDB" id="9762978at2"/>
<gene>
    <name evidence="11" type="primary">nhaC</name>
    <name evidence="11" type="ORF">D9X91_02925</name>
</gene>
<protein>
    <submittedName>
        <fullName evidence="11">Na+/H+ antiporter NhaC</fullName>
    </submittedName>
</protein>
<proteinExistence type="inferred from homology"/>
<organism evidence="11 12">
    <name type="scientific">Falsibacillus albus</name>
    <dbReference type="NCBI Taxonomy" id="2478915"/>
    <lineage>
        <taxon>Bacteria</taxon>
        <taxon>Bacillati</taxon>
        <taxon>Bacillota</taxon>
        <taxon>Bacilli</taxon>
        <taxon>Bacillales</taxon>
        <taxon>Bacillaceae</taxon>
        <taxon>Falsibacillus</taxon>
    </lineage>
</organism>
<dbReference type="PANTHER" id="PTHR33451">
    <property type="entry name" value="MALATE-2H(+)/NA(+)-LACTATE ANTIPORTER"/>
    <property type="match status" value="1"/>
</dbReference>
<feature type="transmembrane region" description="Helical" evidence="9">
    <location>
        <begin position="431"/>
        <end position="450"/>
    </location>
</feature>
<feature type="transmembrane region" description="Helical" evidence="9">
    <location>
        <begin position="313"/>
        <end position="340"/>
    </location>
</feature>
<dbReference type="InterPro" id="IPR004770">
    <property type="entry name" value="Na/H_antiport_NhaC"/>
</dbReference>
<evidence type="ECO:0000256" key="2">
    <source>
        <dbReference type="ARBA" id="ARBA00022448"/>
    </source>
</evidence>
<evidence type="ECO:0000256" key="6">
    <source>
        <dbReference type="ARBA" id="ARBA00022989"/>
    </source>
</evidence>
<dbReference type="RefSeq" id="WP_121679472.1">
    <property type="nucleotide sequence ID" value="NZ_RCVZ01000002.1"/>
</dbReference>